<keyword evidence="5 8" id="KW-1133">Transmembrane helix</keyword>
<feature type="transmembrane region" description="Helical" evidence="8">
    <location>
        <begin position="1062"/>
        <end position="1080"/>
    </location>
</feature>
<dbReference type="InterPro" id="IPR027815">
    <property type="entry name" value="CSC1/OSCA1-like_cyt"/>
</dbReference>
<evidence type="ECO:0000256" key="5">
    <source>
        <dbReference type="ARBA" id="ARBA00022989"/>
    </source>
</evidence>
<dbReference type="GO" id="GO:0005227">
    <property type="term" value="F:calcium-activated cation channel activity"/>
    <property type="evidence" value="ECO:0007669"/>
    <property type="project" value="InterPro"/>
</dbReference>
<dbReference type="PANTHER" id="PTHR13018">
    <property type="entry name" value="PROBABLE MEMBRANE PROTEIN DUF221-RELATED"/>
    <property type="match status" value="1"/>
</dbReference>
<feature type="transmembrane region" description="Helical" evidence="8">
    <location>
        <begin position="985"/>
        <end position="1007"/>
    </location>
</feature>
<feature type="compositionally biased region" description="Low complexity" evidence="7">
    <location>
        <begin position="343"/>
        <end position="353"/>
    </location>
</feature>
<protein>
    <submittedName>
        <fullName evidence="12">ERD4-related membrane protein</fullName>
    </submittedName>
</protein>
<keyword evidence="13" id="KW-1185">Reference proteome</keyword>
<proteinExistence type="inferred from homology"/>
<dbReference type="OrthoDB" id="1689567at2759"/>
<dbReference type="Pfam" id="PF02714">
    <property type="entry name" value="RSN1_7TM"/>
    <property type="match status" value="1"/>
</dbReference>
<evidence type="ECO:0000256" key="4">
    <source>
        <dbReference type="ARBA" id="ARBA00022692"/>
    </source>
</evidence>
<dbReference type="Pfam" id="PF13967">
    <property type="entry name" value="RSN1_TM"/>
    <property type="match status" value="1"/>
</dbReference>
<evidence type="ECO:0000313" key="13">
    <source>
        <dbReference type="Proteomes" id="UP000247498"/>
    </source>
</evidence>
<feature type="transmembrane region" description="Helical" evidence="8">
    <location>
        <begin position="1226"/>
        <end position="1244"/>
    </location>
</feature>
<evidence type="ECO:0000256" key="6">
    <source>
        <dbReference type="ARBA" id="ARBA00023136"/>
    </source>
</evidence>
<dbReference type="InterPro" id="IPR045122">
    <property type="entry name" value="Csc1-like"/>
</dbReference>
<feature type="transmembrane region" description="Helical" evidence="8">
    <location>
        <begin position="924"/>
        <end position="945"/>
    </location>
</feature>
<feature type="transmembrane region" description="Helical" evidence="8">
    <location>
        <begin position="124"/>
        <end position="141"/>
    </location>
</feature>
<comment type="similarity">
    <text evidence="2">Belongs to the CSC1 (TC 1.A.17) family.</text>
</comment>
<evidence type="ECO:0000259" key="9">
    <source>
        <dbReference type="Pfam" id="PF02714"/>
    </source>
</evidence>
<feature type="domain" description="CSC1/OSCA1-like 7TM region" evidence="9">
    <location>
        <begin position="976"/>
        <end position="1216"/>
    </location>
</feature>
<feature type="transmembrane region" description="Helical" evidence="8">
    <location>
        <begin position="36"/>
        <end position="61"/>
    </location>
</feature>
<dbReference type="GO" id="GO:0005886">
    <property type="term" value="C:plasma membrane"/>
    <property type="evidence" value="ECO:0007669"/>
    <property type="project" value="TreeGrafter"/>
</dbReference>
<feature type="transmembrane region" description="Helical" evidence="8">
    <location>
        <begin position="1149"/>
        <end position="1179"/>
    </location>
</feature>
<keyword evidence="4 8" id="KW-0812">Transmembrane</keyword>
<organism evidence="12 13">
    <name type="scientific">Raphidocelis subcapitata</name>
    <dbReference type="NCBI Taxonomy" id="307507"/>
    <lineage>
        <taxon>Eukaryota</taxon>
        <taxon>Viridiplantae</taxon>
        <taxon>Chlorophyta</taxon>
        <taxon>core chlorophytes</taxon>
        <taxon>Chlorophyceae</taxon>
        <taxon>CS clade</taxon>
        <taxon>Sphaeropleales</taxon>
        <taxon>Selenastraceae</taxon>
        <taxon>Raphidocelis</taxon>
    </lineage>
</organism>
<feature type="domain" description="CSC1/OSCA1-like cytosolic" evidence="11">
    <location>
        <begin position="776"/>
        <end position="891"/>
    </location>
</feature>
<reference evidence="12 13" key="1">
    <citation type="journal article" date="2018" name="Sci. Rep.">
        <title>Raphidocelis subcapitata (=Pseudokirchneriella subcapitata) provides an insight into genome evolution and environmental adaptations in the Sphaeropleales.</title>
        <authorList>
            <person name="Suzuki S."/>
            <person name="Yamaguchi H."/>
            <person name="Nakajima N."/>
            <person name="Kawachi M."/>
        </authorList>
    </citation>
    <scope>NUCLEOTIDE SEQUENCE [LARGE SCALE GENOMIC DNA]</scope>
    <source>
        <strain evidence="12 13">NIES-35</strain>
    </source>
</reference>
<dbReference type="InterPro" id="IPR003864">
    <property type="entry name" value="CSC1/OSCA1-like_7TM"/>
</dbReference>
<dbReference type="InParanoid" id="A0A2V0NP68"/>
<dbReference type="InterPro" id="IPR032880">
    <property type="entry name" value="CSC1/OSCA1-like_N"/>
</dbReference>
<comment type="caution">
    <text evidence="12">The sequence shown here is derived from an EMBL/GenBank/DDBJ whole genome shotgun (WGS) entry which is preliminary data.</text>
</comment>
<evidence type="ECO:0000259" key="10">
    <source>
        <dbReference type="Pfam" id="PF13967"/>
    </source>
</evidence>
<evidence type="ECO:0000256" key="7">
    <source>
        <dbReference type="SAM" id="MobiDB-lite"/>
    </source>
</evidence>
<evidence type="ECO:0000259" key="11">
    <source>
        <dbReference type="Pfam" id="PF14703"/>
    </source>
</evidence>
<feature type="compositionally biased region" description="Gly residues" evidence="7">
    <location>
        <begin position="332"/>
        <end position="342"/>
    </location>
</feature>
<evidence type="ECO:0000313" key="12">
    <source>
        <dbReference type="EMBL" id="GBF87290.1"/>
    </source>
</evidence>
<comment type="subcellular location">
    <subcellularLocation>
        <location evidence="1">Membrane</location>
        <topology evidence="1">Multi-pass membrane protein</topology>
    </subcellularLocation>
</comment>
<evidence type="ECO:0000256" key="2">
    <source>
        <dbReference type="ARBA" id="ARBA00007779"/>
    </source>
</evidence>
<accession>A0A2V0NP68</accession>
<dbReference type="PANTHER" id="PTHR13018:SF5">
    <property type="entry name" value="RE44586P"/>
    <property type="match status" value="1"/>
</dbReference>
<evidence type="ECO:0000256" key="8">
    <source>
        <dbReference type="SAM" id="Phobius"/>
    </source>
</evidence>
<dbReference type="Proteomes" id="UP000247498">
    <property type="component" value="Unassembled WGS sequence"/>
</dbReference>
<feature type="transmembrane region" description="Helical" evidence="8">
    <location>
        <begin position="168"/>
        <end position="189"/>
    </location>
</feature>
<dbReference type="EMBL" id="BDRX01000001">
    <property type="protein sequence ID" value="GBF87290.1"/>
    <property type="molecule type" value="Genomic_DNA"/>
</dbReference>
<evidence type="ECO:0000256" key="1">
    <source>
        <dbReference type="ARBA" id="ARBA00004141"/>
    </source>
</evidence>
<gene>
    <name evidence="12" type="ORF">Rsub_00001</name>
</gene>
<feature type="transmembrane region" description="Helical" evidence="8">
    <location>
        <begin position="1027"/>
        <end position="1050"/>
    </location>
</feature>
<keyword evidence="6 8" id="KW-0472">Membrane</keyword>
<dbReference type="Pfam" id="PF14703">
    <property type="entry name" value="PHM7_cyt"/>
    <property type="match status" value="1"/>
</dbReference>
<sequence>MAAVAGPPAAPVAGPEVQSVSFDPNDPAYDSNISGVFASLAINAGIGATCLLTFFVLHALLPPNHLRSKLGHVTIPPPLLPTRGLGRIFGWIGVVMGTSDAWLLHSAGLDALVLQKCQALSIQLFLPIALIGCCMLIPLQISEAYDNNDKSFSRMTMANVDPSSRLMWGHWVLVFAFLGWTMLLLEFHFRQFVSLRHFYLCGGESFNHWRELHLAEADGVTARTTSRLGALVEGAHMEGILQMMETEEPEPPKGWWRKQLVSLTSWTGGGSATDVMELARHLTSDKDDTVLLRRLRGEPQPPGAPAALGAASVPISSIGSSFFDDGVPDVEVGGGDQAGPGGQQQQQQQQQQEQGERGWFGWLPQLGWGRPREDADQQQGVGGGGGAAGQQAEIQLQPLGVAAARLLRPLMSMRPVSALEEEANLVNFMAGARRGDAQKGLRPPKWWTSVDVVTTKDGRLRRMTEDERAATRGHRMLLAKPSVRYRKTVNTFDIVGRPVAVNAQAYAVLVTNVPQPVYPEFHQGSQSLGAGPCGRPRVKHGNSEGRERWLGDRYRRLAQAAREDAAANAEHTAGIYSGRMGAAAVAAAGALAALQSAESGPLSDALDAARRASKMLERLGVSGRAGQVLERLDISSRAGQLLERLDIAGRAGQLLRRLMPGRERPSPAPSSSGSLGGLDTPPRPAADQEWPPLTPGDGASRAGHAPLRDLQLKQRGGRLVPAVVLSTPMPELAKPASTVRSPAAAVRAAQLWSVARAAMRDGRLRRLLRSERYSVVSAVFGALFPDDFDRVVPVFNFRETDVLMRKWDVRLGELEAAEHAAQHSGRRPERWIGLRRVDAIDWLRDEVSRLEREVLLARERALVYNSSPSSFVLFRSQKAAAIAASCTIHPLRKQLFKASGERGTLWGWLWALWFTHAQRVVRGWMVAPLIIAMLIVPVSMLSSAATQLNSTLCSPNNTKGRWASYCDNNGSSFIYSILKGALTGFMPAMMIQLWQGLVLPRLIFYAAQSEARHYSLSALDQRMGSIYFMWSLINFFLGGVLGSTALARVPDFVSKPFETPQLLGYALPASAKFFFTYLVLRTLTVMPSRFLMMVQPGASATSLKSALLSAVSKRLLPPEEEEALPERERFTRTAIPSPRYAIELGGNTCLVMLVSLAYAAVCPLIPLFAVAYFCLEWLYWRYSFIYNFQRKYESGGTAFVFFADRVMLSAAVMVVFTGCVMIIKRAWAQATLLWVFGLVALYAFHQRTRSRYVLGLREMPLLVAQIAPRARVPPTAYVPPPLQQNGFGWHPEHLAVWEGSGLPNYSV</sequence>
<evidence type="ECO:0000256" key="3">
    <source>
        <dbReference type="ARBA" id="ARBA00022448"/>
    </source>
</evidence>
<keyword evidence="3" id="KW-0813">Transport</keyword>
<feature type="region of interest" description="Disordered" evidence="7">
    <location>
        <begin position="324"/>
        <end position="389"/>
    </location>
</feature>
<feature type="transmembrane region" description="Helical" evidence="8">
    <location>
        <begin position="1199"/>
        <end position="1219"/>
    </location>
</feature>
<name>A0A2V0NP68_9CHLO</name>
<feature type="domain" description="CSC1/OSCA1-like N-terminal transmembrane" evidence="10">
    <location>
        <begin position="36"/>
        <end position="185"/>
    </location>
</feature>
<feature type="region of interest" description="Disordered" evidence="7">
    <location>
        <begin position="658"/>
        <end position="703"/>
    </location>
</feature>